<gene>
    <name evidence="2" type="ORF">DY262_18200</name>
</gene>
<dbReference type="RefSeq" id="WP_116960508.1">
    <property type="nucleotide sequence ID" value="NZ_QVLS01000013.1"/>
</dbReference>
<organism evidence="2 3">
    <name type="scientific">Hydrogenophaga borbori</name>
    <dbReference type="NCBI Taxonomy" id="2294117"/>
    <lineage>
        <taxon>Bacteria</taxon>
        <taxon>Pseudomonadati</taxon>
        <taxon>Pseudomonadota</taxon>
        <taxon>Betaproteobacteria</taxon>
        <taxon>Burkholderiales</taxon>
        <taxon>Comamonadaceae</taxon>
        <taxon>Hydrogenophaga</taxon>
    </lineage>
</organism>
<evidence type="ECO:0008006" key="4">
    <source>
        <dbReference type="Google" id="ProtNLM"/>
    </source>
</evidence>
<keyword evidence="1" id="KW-0732">Signal</keyword>
<dbReference type="Proteomes" id="UP000261931">
    <property type="component" value="Unassembled WGS sequence"/>
</dbReference>
<evidence type="ECO:0000256" key="1">
    <source>
        <dbReference type="SAM" id="SignalP"/>
    </source>
</evidence>
<reference evidence="2 3" key="1">
    <citation type="submission" date="2018-08" db="EMBL/GenBank/DDBJ databases">
        <title>Hydrogenophaga sp. LA-38 isolated from sludge.</title>
        <authorList>
            <person name="Im W.-T."/>
        </authorList>
    </citation>
    <scope>NUCLEOTIDE SEQUENCE [LARGE SCALE GENOMIC DNA]</scope>
    <source>
        <strain evidence="2 3">LA-38</strain>
    </source>
</reference>
<dbReference type="AlphaFoldDB" id="A0A372EF73"/>
<evidence type="ECO:0000313" key="2">
    <source>
        <dbReference type="EMBL" id="RFP76949.1"/>
    </source>
</evidence>
<name>A0A372EF73_9BURK</name>
<accession>A0A372EF73</accession>
<keyword evidence="3" id="KW-1185">Reference proteome</keyword>
<evidence type="ECO:0000313" key="3">
    <source>
        <dbReference type="Proteomes" id="UP000261931"/>
    </source>
</evidence>
<sequence>MKPAPILAAALLALCFTAGAQAQGNAGKLDFQPPDLPAELKGLQSLQQIGGACDMLFNRTTKTLSQAYFKSTDSARAGTVFGWMRDLSARRHALDTAGLTGMGIAPADIPVIQQAFRAPNMSPAGMERAFKFCDDLGDSVTVAVKQALDASEWADYQAQVSKRTLKALMDNSPAEKKAN</sequence>
<comment type="caution">
    <text evidence="2">The sequence shown here is derived from an EMBL/GenBank/DDBJ whole genome shotgun (WGS) entry which is preliminary data.</text>
</comment>
<feature type="chain" id="PRO_5016721048" description="DUF4142 domain-containing protein" evidence="1">
    <location>
        <begin position="23"/>
        <end position="179"/>
    </location>
</feature>
<feature type="signal peptide" evidence="1">
    <location>
        <begin position="1"/>
        <end position="22"/>
    </location>
</feature>
<proteinExistence type="predicted"/>
<protein>
    <recommendedName>
        <fullName evidence="4">DUF4142 domain-containing protein</fullName>
    </recommendedName>
</protein>
<dbReference type="EMBL" id="QVLS01000013">
    <property type="protein sequence ID" value="RFP76949.1"/>
    <property type="molecule type" value="Genomic_DNA"/>
</dbReference>